<keyword evidence="3" id="KW-1185">Reference proteome</keyword>
<evidence type="ECO:0000313" key="3">
    <source>
        <dbReference type="Proteomes" id="UP000560658"/>
    </source>
</evidence>
<feature type="signal peptide" evidence="1">
    <location>
        <begin position="1"/>
        <end position="22"/>
    </location>
</feature>
<keyword evidence="1" id="KW-0732">Signal</keyword>
<dbReference type="AlphaFoldDB" id="A0A840CY37"/>
<evidence type="ECO:0008006" key="4">
    <source>
        <dbReference type="Google" id="ProtNLM"/>
    </source>
</evidence>
<comment type="caution">
    <text evidence="2">The sequence shown here is derived from an EMBL/GenBank/DDBJ whole genome shotgun (WGS) entry which is preliminary data.</text>
</comment>
<dbReference type="Pfam" id="PF20558">
    <property type="entry name" value="DUF6769"/>
    <property type="match status" value="1"/>
</dbReference>
<reference evidence="2" key="1">
    <citation type="submission" date="2020-08" db="EMBL/GenBank/DDBJ databases">
        <title>Genomic Encyclopedia of Type Strains, Phase IV (KMG-IV): sequencing the most valuable type-strain genomes for metagenomic binning, comparative biology and taxonomic classification.</title>
        <authorList>
            <person name="Goeker M."/>
        </authorList>
    </citation>
    <scope>NUCLEOTIDE SEQUENCE [LARGE SCALE GENOMIC DNA]</scope>
    <source>
        <strain evidence="2">DSM 105720</strain>
    </source>
</reference>
<dbReference type="EMBL" id="JACIER010000001">
    <property type="protein sequence ID" value="MBB4042344.1"/>
    <property type="molecule type" value="Genomic_DNA"/>
</dbReference>
<dbReference type="Proteomes" id="UP000560658">
    <property type="component" value="Unassembled WGS sequence"/>
</dbReference>
<dbReference type="InterPro" id="IPR046660">
    <property type="entry name" value="DUF6769"/>
</dbReference>
<proteinExistence type="predicted"/>
<gene>
    <name evidence="2" type="ORF">GGR06_000103</name>
</gene>
<sequence>MKRKKKQCMLALLLFVNIIMLAMPVLPHHHHPDGMICMKHDAPAANNCPEHHHNHDSNDSCCKNECMTRFDSPRPSAQMDHGPQFILIAVLFTYDIIETLLHPQDKGLNLRYASYRESLHGTNISRAFSLRAPPAL</sequence>
<dbReference type="RefSeq" id="WP_148298400.1">
    <property type="nucleotide sequence ID" value="NZ_JACIER010000001.1"/>
</dbReference>
<name>A0A840CY37_9BACE</name>
<organism evidence="2 3">
    <name type="scientific">Bacteroides reticulotermitis</name>
    <dbReference type="NCBI Taxonomy" id="1133319"/>
    <lineage>
        <taxon>Bacteria</taxon>
        <taxon>Pseudomonadati</taxon>
        <taxon>Bacteroidota</taxon>
        <taxon>Bacteroidia</taxon>
        <taxon>Bacteroidales</taxon>
        <taxon>Bacteroidaceae</taxon>
        <taxon>Bacteroides</taxon>
    </lineage>
</organism>
<protein>
    <recommendedName>
        <fullName evidence="4">Transmembrane protein</fullName>
    </recommendedName>
</protein>
<accession>A0A840CY37</accession>
<feature type="chain" id="PRO_5032565298" description="Transmembrane protein" evidence="1">
    <location>
        <begin position="23"/>
        <end position="136"/>
    </location>
</feature>
<evidence type="ECO:0000313" key="2">
    <source>
        <dbReference type="EMBL" id="MBB4042344.1"/>
    </source>
</evidence>
<evidence type="ECO:0000256" key="1">
    <source>
        <dbReference type="SAM" id="SignalP"/>
    </source>
</evidence>